<dbReference type="EMBL" id="ABEU02000002">
    <property type="protein sequence ID" value="PNR60435.1"/>
    <property type="molecule type" value="Genomic_DNA"/>
</dbReference>
<proteinExistence type="predicted"/>
<accession>A0A2K1L334</accession>
<evidence type="ECO:0000313" key="3">
    <source>
        <dbReference type="Proteomes" id="UP000006727"/>
    </source>
</evidence>
<reference evidence="2" key="3">
    <citation type="submission" date="2020-12" db="UniProtKB">
        <authorList>
            <consortium name="EnsemblPlants"/>
        </authorList>
    </citation>
    <scope>IDENTIFICATION</scope>
</reference>
<dbReference type="Gramene" id="Pp3c2_26520V3.1">
    <property type="protein sequence ID" value="Pp3c2_26520V3.1"/>
    <property type="gene ID" value="Pp3c2_26520"/>
</dbReference>
<name>A0A2K1L334_PHYPA</name>
<sequence length="65" mass="7815">MVSKWIKERNQPFYMHCNASNEAIESILVQKIIRNLDSLMYYIKKNYNITKKEEVIAIVYLVQTF</sequence>
<protein>
    <submittedName>
        <fullName evidence="1 2">Uncharacterized protein</fullName>
    </submittedName>
</protein>
<evidence type="ECO:0000313" key="1">
    <source>
        <dbReference type="EMBL" id="PNR60435.1"/>
    </source>
</evidence>
<dbReference type="EnsemblPlants" id="Pp3c2_26520V3.1">
    <property type="protein sequence ID" value="Pp3c2_26520V3.1"/>
    <property type="gene ID" value="Pp3c2_26520"/>
</dbReference>
<dbReference type="AlphaFoldDB" id="A0A2K1L334"/>
<reference evidence="1 3" key="1">
    <citation type="journal article" date="2008" name="Science">
        <title>The Physcomitrella genome reveals evolutionary insights into the conquest of land by plants.</title>
        <authorList>
            <person name="Rensing S."/>
            <person name="Lang D."/>
            <person name="Zimmer A."/>
            <person name="Terry A."/>
            <person name="Salamov A."/>
            <person name="Shapiro H."/>
            <person name="Nishiyama T."/>
            <person name="Perroud P.-F."/>
            <person name="Lindquist E."/>
            <person name="Kamisugi Y."/>
            <person name="Tanahashi T."/>
            <person name="Sakakibara K."/>
            <person name="Fujita T."/>
            <person name="Oishi K."/>
            <person name="Shin-I T."/>
            <person name="Kuroki Y."/>
            <person name="Toyoda A."/>
            <person name="Suzuki Y."/>
            <person name="Hashimoto A."/>
            <person name="Yamaguchi K."/>
            <person name="Sugano A."/>
            <person name="Kohara Y."/>
            <person name="Fujiyama A."/>
            <person name="Anterola A."/>
            <person name="Aoki S."/>
            <person name="Ashton N."/>
            <person name="Barbazuk W.B."/>
            <person name="Barker E."/>
            <person name="Bennetzen J."/>
            <person name="Bezanilla M."/>
            <person name="Blankenship R."/>
            <person name="Cho S.H."/>
            <person name="Dutcher S."/>
            <person name="Estelle M."/>
            <person name="Fawcett J.A."/>
            <person name="Gundlach H."/>
            <person name="Hanada K."/>
            <person name="Heyl A."/>
            <person name="Hicks K.A."/>
            <person name="Hugh J."/>
            <person name="Lohr M."/>
            <person name="Mayer K."/>
            <person name="Melkozernov A."/>
            <person name="Murata T."/>
            <person name="Nelson D."/>
            <person name="Pils B."/>
            <person name="Prigge M."/>
            <person name="Reiss B."/>
            <person name="Renner T."/>
            <person name="Rombauts S."/>
            <person name="Rushton P."/>
            <person name="Sanderfoot A."/>
            <person name="Schween G."/>
            <person name="Shiu S.-H."/>
            <person name="Stueber K."/>
            <person name="Theodoulou F.L."/>
            <person name="Tu H."/>
            <person name="Van de Peer Y."/>
            <person name="Verrier P.J."/>
            <person name="Waters E."/>
            <person name="Wood A."/>
            <person name="Yang L."/>
            <person name="Cove D."/>
            <person name="Cuming A."/>
            <person name="Hasebe M."/>
            <person name="Lucas S."/>
            <person name="Mishler D.B."/>
            <person name="Reski R."/>
            <person name="Grigoriev I."/>
            <person name="Quatrano R.S."/>
            <person name="Boore J.L."/>
        </authorList>
    </citation>
    <scope>NUCLEOTIDE SEQUENCE [LARGE SCALE GENOMIC DNA]</scope>
    <source>
        <strain evidence="2 3">cv. Gransden 2004</strain>
    </source>
</reference>
<keyword evidence="3" id="KW-1185">Reference proteome</keyword>
<gene>
    <name evidence="1" type="ORF">PHYPA_003228</name>
</gene>
<dbReference type="Proteomes" id="UP000006727">
    <property type="component" value="Chromosome 2"/>
</dbReference>
<reference evidence="1 3" key="2">
    <citation type="journal article" date="2018" name="Plant J.">
        <title>The Physcomitrella patens chromosome-scale assembly reveals moss genome structure and evolution.</title>
        <authorList>
            <person name="Lang D."/>
            <person name="Ullrich K.K."/>
            <person name="Murat F."/>
            <person name="Fuchs J."/>
            <person name="Jenkins J."/>
            <person name="Haas F.B."/>
            <person name="Piednoel M."/>
            <person name="Gundlach H."/>
            <person name="Van Bel M."/>
            <person name="Meyberg R."/>
            <person name="Vives C."/>
            <person name="Morata J."/>
            <person name="Symeonidi A."/>
            <person name="Hiss M."/>
            <person name="Muchero W."/>
            <person name="Kamisugi Y."/>
            <person name="Saleh O."/>
            <person name="Blanc G."/>
            <person name="Decker E.L."/>
            <person name="van Gessel N."/>
            <person name="Grimwood J."/>
            <person name="Hayes R.D."/>
            <person name="Graham S.W."/>
            <person name="Gunter L.E."/>
            <person name="McDaniel S.F."/>
            <person name="Hoernstein S.N.W."/>
            <person name="Larsson A."/>
            <person name="Li F.W."/>
            <person name="Perroud P.F."/>
            <person name="Phillips J."/>
            <person name="Ranjan P."/>
            <person name="Rokshar D.S."/>
            <person name="Rothfels C.J."/>
            <person name="Schneider L."/>
            <person name="Shu S."/>
            <person name="Stevenson D.W."/>
            <person name="Thummler F."/>
            <person name="Tillich M."/>
            <person name="Villarreal Aguilar J.C."/>
            <person name="Widiez T."/>
            <person name="Wong G.K."/>
            <person name="Wymore A."/>
            <person name="Zhang Y."/>
            <person name="Zimmer A.D."/>
            <person name="Quatrano R.S."/>
            <person name="Mayer K.F.X."/>
            <person name="Goodstein D."/>
            <person name="Casacuberta J.M."/>
            <person name="Vandepoele K."/>
            <person name="Reski R."/>
            <person name="Cuming A.C."/>
            <person name="Tuskan G.A."/>
            <person name="Maumus F."/>
            <person name="Salse J."/>
            <person name="Schmutz J."/>
            <person name="Rensing S.A."/>
        </authorList>
    </citation>
    <scope>NUCLEOTIDE SEQUENCE [LARGE SCALE GENOMIC DNA]</scope>
    <source>
        <strain evidence="2 3">cv. Gransden 2004</strain>
    </source>
</reference>
<evidence type="ECO:0000313" key="2">
    <source>
        <dbReference type="EnsemblPlants" id="Pp3c2_26520V3.1"/>
    </source>
</evidence>
<dbReference type="InParanoid" id="A0A2K1L334"/>
<organism evidence="1">
    <name type="scientific">Physcomitrium patens</name>
    <name type="common">Spreading-leaved earth moss</name>
    <name type="synonym">Physcomitrella patens</name>
    <dbReference type="NCBI Taxonomy" id="3218"/>
    <lineage>
        <taxon>Eukaryota</taxon>
        <taxon>Viridiplantae</taxon>
        <taxon>Streptophyta</taxon>
        <taxon>Embryophyta</taxon>
        <taxon>Bryophyta</taxon>
        <taxon>Bryophytina</taxon>
        <taxon>Bryopsida</taxon>
        <taxon>Funariidae</taxon>
        <taxon>Funariales</taxon>
        <taxon>Funariaceae</taxon>
        <taxon>Physcomitrium</taxon>
    </lineage>
</organism>